<feature type="compositionally biased region" description="Low complexity" evidence="2">
    <location>
        <begin position="269"/>
        <end position="293"/>
    </location>
</feature>
<keyword evidence="1" id="KW-0175">Coiled coil</keyword>
<dbReference type="AlphaFoldDB" id="A0A553HWC1"/>
<evidence type="ECO:0000256" key="2">
    <source>
        <dbReference type="SAM" id="MobiDB-lite"/>
    </source>
</evidence>
<evidence type="ECO:0000313" key="3">
    <source>
        <dbReference type="EMBL" id="TRX92256.1"/>
    </source>
</evidence>
<dbReference type="EMBL" id="VFLP01000038">
    <property type="protein sequence ID" value="TRX92256.1"/>
    <property type="molecule type" value="Genomic_DNA"/>
</dbReference>
<feature type="coiled-coil region" evidence="1">
    <location>
        <begin position="124"/>
        <end position="158"/>
    </location>
</feature>
<evidence type="ECO:0000256" key="1">
    <source>
        <dbReference type="SAM" id="Coils"/>
    </source>
</evidence>
<keyword evidence="4" id="KW-1185">Reference proteome</keyword>
<feature type="compositionally biased region" description="Basic and acidic residues" evidence="2">
    <location>
        <begin position="294"/>
        <end position="314"/>
    </location>
</feature>
<feature type="region of interest" description="Disordered" evidence="2">
    <location>
        <begin position="169"/>
        <end position="314"/>
    </location>
</feature>
<accession>A0A553HWC1</accession>
<comment type="caution">
    <text evidence="3">The sequence shown here is derived from an EMBL/GenBank/DDBJ whole genome shotgun (WGS) entry which is preliminary data.</text>
</comment>
<feature type="compositionally biased region" description="Basic and acidic residues" evidence="2">
    <location>
        <begin position="190"/>
        <end position="210"/>
    </location>
</feature>
<feature type="region of interest" description="Disordered" evidence="2">
    <location>
        <begin position="1"/>
        <end position="51"/>
    </location>
</feature>
<dbReference type="Proteomes" id="UP000319160">
    <property type="component" value="Unassembled WGS sequence"/>
</dbReference>
<feature type="coiled-coil region" evidence="1">
    <location>
        <begin position="61"/>
        <end position="88"/>
    </location>
</feature>
<feature type="compositionally biased region" description="Low complexity" evidence="2">
    <location>
        <begin position="29"/>
        <end position="44"/>
    </location>
</feature>
<protein>
    <submittedName>
        <fullName evidence="3">Uncharacterized protein</fullName>
    </submittedName>
</protein>
<evidence type="ECO:0000313" key="4">
    <source>
        <dbReference type="Proteomes" id="UP000319160"/>
    </source>
</evidence>
<organism evidence="3 4">
    <name type="scientific">Xylaria flabelliformis</name>
    <dbReference type="NCBI Taxonomy" id="2512241"/>
    <lineage>
        <taxon>Eukaryota</taxon>
        <taxon>Fungi</taxon>
        <taxon>Dikarya</taxon>
        <taxon>Ascomycota</taxon>
        <taxon>Pezizomycotina</taxon>
        <taxon>Sordariomycetes</taxon>
        <taxon>Xylariomycetidae</taxon>
        <taxon>Xylariales</taxon>
        <taxon>Xylariaceae</taxon>
        <taxon>Xylaria</taxon>
    </lineage>
</organism>
<sequence>MSDSRRVKFSSSPPLRGVLKHSEPNPRDSGVGSSSSDHTGSSGSLDERFTVRDYNVQSNNVDALREALTDAIKDIDHWKNKYQKKNNEQTETRRKHRDTDALYRDAIERNQTMQAKVDSMGDRMEKQDVALDIANTRISDLQAELADWKEKYQILDDLYESVRHSANTSIVSGGSGDHSMGLSAPRSHRDRKESEDMASRMKERINRENPDSGSSHASRSSRSSEATVSSKRTGHRTSVSASDNKPYIEKMPRASANSLASPRQHGTYSLTTAEKASASSSSSRRHGTGSSRTGNREHGDYIAHPLPDRSRRIS</sequence>
<feature type="compositionally biased region" description="Polar residues" evidence="2">
    <location>
        <begin position="255"/>
        <end position="268"/>
    </location>
</feature>
<gene>
    <name evidence="3" type="ORF">FHL15_006871</name>
</gene>
<name>A0A553HWC1_9PEZI</name>
<dbReference type="OrthoDB" id="4774240at2759"/>
<proteinExistence type="predicted"/>
<reference evidence="4" key="1">
    <citation type="submission" date="2019-06" db="EMBL/GenBank/DDBJ databases">
        <title>Draft genome sequence of the griseofulvin-producing fungus Xylaria cubensis strain G536.</title>
        <authorList>
            <person name="Mead M.E."/>
            <person name="Raja H.A."/>
            <person name="Steenwyk J.L."/>
            <person name="Knowles S.L."/>
            <person name="Oberlies N.H."/>
            <person name="Rokas A."/>
        </authorList>
    </citation>
    <scope>NUCLEOTIDE SEQUENCE [LARGE SCALE GENOMIC DNA]</scope>
    <source>
        <strain evidence="4">G536</strain>
    </source>
</reference>
<feature type="compositionally biased region" description="Low complexity" evidence="2">
    <location>
        <begin position="212"/>
        <end position="230"/>
    </location>
</feature>